<evidence type="ECO:0000256" key="1">
    <source>
        <dbReference type="SAM" id="MobiDB-lite"/>
    </source>
</evidence>
<dbReference type="InterPro" id="IPR024775">
    <property type="entry name" value="DinB-like"/>
</dbReference>
<feature type="domain" description="DinB-like" evidence="2">
    <location>
        <begin position="102"/>
        <end position="216"/>
    </location>
</feature>
<dbReference type="InterPro" id="IPR034660">
    <property type="entry name" value="DinB/YfiT-like"/>
</dbReference>
<accession>A0ABP7A9C1</accession>
<evidence type="ECO:0000313" key="4">
    <source>
        <dbReference type="Proteomes" id="UP001501490"/>
    </source>
</evidence>
<proteinExistence type="predicted"/>
<dbReference type="Pfam" id="PF12867">
    <property type="entry name" value="DinB_2"/>
    <property type="match status" value="1"/>
</dbReference>
<name>A0ABP7A9C1_9ACTN</name>
<comment type="caution">
    <text evidence="3">The sequence shown here is derived from an EMBL/GenBank/DDBJ whole genome shotgun (WGS) entry which is preliminary data.</text>
</comment>
<reference evidence="4" key="1">
    <citation type="journal article" date="2019" name="Int. J. Syst. Evol. Microbiol.">
        <title>The Global Catalogue of Microorganisms (GCM) 10K type strain sequencing project: providing services to taxonomists for standard genome sequencing and annotation.</title>
        <authorList>
            <consortium name="The Broad Institute Genomics Platform"/>
            <consortium name="The Broad Institute Genome Sequencing Center for Infectious Disease"/>
            <person name="Wu L."/>
            <person name="Ma J."/>
        </authorList>
    </citation>
    <scope>NUCLEOTIDE SEQUENCE [LARGE SCALE GENOMIC DNA]</scope>
    <source>
        <strain evidence="4">JCM 16929</strain>
    </source>
</reference>
<dbReference type="EMBL" id="BAABAB010000022">
    <property type="protein sequence ID" value="GAA3627487.1"/>
    <property type="molecule type" value="Genomic_DNA"/>
</dbReference>
<gene>
    <name evidence="3" type="ORF">GCM10022236_32250</name>
</gene>
<organism evidence="3 4">
    <name type="scientific">Microlunatus ginsengisoli</name>
    <dbReference type="NCBI Taxonomy" id="363863"/>
    <lineage>
        <taxon>Bacteria</taxon>
        <taxon>Bacillati</taxon>
        <taxon>Actinomycetota</taxon>
        <taxon>Actinomycetes</taxon>
        <taxon>Propionibacteriales</taxon>
        <taxon>Propionibacteriaceae</taxon>
        <taxon>Microlunatus</taxon>
    </lineage>
</organism>
<protein>
    <recommendedName>
        <fullName evidence="2">DinB-like domain-containing protein</fullName>
    </recommendedName>
</protein>
<dbReference type="SUPFAM" id="SSF109854">
    <property type="entry name" value="DinB/YfiT-like putative metalloenzymes"/>
    <property type="match status" value="1"/>
</dbReference>
<evidence type="ECO:0000313" key="3">
    <source>
        <dbReference type="EMBL" id="GAA3627487.1"/>
    </source>
</evidence>
<dbReference type="Proteomes" id="UP001501490">
    <property type="component" value="Unassembled WGS sequence"/>
</dbReference>
<sequence length="241" mass="26791">MDNGGAAAATDAFRALDRPPVAEPAANAVRAPEVRHLPAERRATSLSVMEPEPDSKDWTWTLTRRCDECGLAAGEIPFEEVAVRAELAAGEWVQILTASPAVNVRPEPGVWSPLEYGAHVRDVYRMFDTRLALMLTEDDPVFANWDQDQTALAERYREQDPEQVADELEEEAEAFAERLQSVRPDQLERTGRRSDGAVFTVETLAQYFLHDVVHHLYDVTGQQDAAAIIAPDPEDPAEPED</sequence>
<evidence type="ECO:0000259" key="2">
    <source>
        <dbReference type="Pfam" id="PF12867"/>
    </source>
</evidence>
<keyword evidence="4" id="KW-1185">Reference proteome</keyword>
<dbReference type="Gene3D" id="1.20.120.450">
    <property type="entry name" value="dinb family like domain"/>
    <property type="match status" value="1"/>
</dbReference>
<feature type="compositionally biased region" description="Low complexity" evidence="1">
    <location>
        <begin position="1"/>
        <end position="13"/>
    </location>
</feature>
<feature type="region of interest" description="Disordered" evidence="1">
    <location>
        <begin position="1"/>
        <end position="33"/>
    </location>
</feature>